<protein>
    <submittedName>
        <fullName evidence="1">Uncharacterized protein</fullName>
    </submittedName>
</protein>
<dbReference type="EMBL" id="PKIZ01000006">
    <property type="protein sequence ID" value="PKZ42048.1"/>
    <property type="molecule type" value="Genomic_DNA"/>
</dbReference>
<dbReference type="AlphaFoldDB" id="A0A2I1PBP2"/>
<proteinExistence type="predicted"/>
<sequence length="232" mass="25116">MNTALRDLVRQTHTERQDDWATALSTVDSALRTHCRVTLQPGEPARAIVGEVRQRSEEDTLRALEQCAAQGHPLPTTVEEVEHAVPDLTSATVVCTSTRAQTLLVRCIADEVAQAPGIRLVEVVDHSGLDLPLEGVDVQRGEEGGCWGVACLLVVDVEGARPALVELCVVTRLQQAWAELTEQHLYGREGELEAGPLRAAVVRSMAVMLHEVDRLADHLAEETEAAREGSAG</sequence>
<dbReference type="OrthoDB" id="9789634at2"/>
<gene>
    <name evidence="1" type="ORF">CYJ76_04160</name>
</gene>
<dbReference type="Proteomes" id="UP000234206">
    <property type="component" value="Unassembled WGS sequence"/>
</dbReference>
<reference evidence="1 2" key="1">
    <citation type="submission" date="2017-12" db="EMBL/GenBank/DDBJ databases">
        <title>Phylogenetic diversity of female urinary microbiome.</title>
        <authorList>
            <person name="Thomas-White K."/>
            <person name="Wolfe A.J."/>
        </authorList>
    </citation>
    <scope>NUCLEOTIDE SEQUENCE [LARGE SCALE GENOMIC DNA]</scope>
    <source>
        <strain evidence="1 2">UMB1298</strain>
    </source>
</reference>
<evidence type="ECO:0000313" key="1">
    <source>
        <dbReference type="EMBL" id="PKZ42048.1"/>
    </source>
</evidence>
<accession>A0A2I1PBP2</accession>
<comment type="caution">
    <text evidence="1">The sequence shown here is derived from an EMBL/GenBank/DDBJ whole genome shotgun (WGS) entry which is preliminary data.</text>
</comment>
<keyword evidence="2" id="KW-1185">Reference proteome</keyword>
<evidence type="ECO:0000313" key="2">
    <source>
        <dbReference type="Proteomes" id="UP000234206"/>
    </source>
</evidence>
<organism evidence="1 2">
    <name type="scientific">Kytococcus schroeteri</name>
    <dbReference type="NCBI Taxonomy" id="138300"/>
    <lineage>
        <taxon>Bacteria</taxon>
        <taxon>Bacillati</taxon>
        <taxon>Actinomycetota</taxon>
        <taxon>Actinomycetes</taxon>
        <taxon>Micrococcales</taxon>
        <taxon>Kytococcaceae</taxon>
        <taxon>Kytococcus</taxon>
    </lineage>
</organism>
<name>A0A2I1PBP2_9MICO</name>
<dbReference type="RefSeq" id="WP_070706177.1">
    <property type="nucleotide sequence ID" value="NZ_JBHLVH010000018.1"/>
</dbReference>